<evidence type="ECO:0000313" key="1">
    <source>
        <dbReference type="EMBL" id="QGH75015.1"/>
    </source>
</evidence>
<organism evidence="1">
    <name type="scientific">Vibrio phage Rostov M3</name>
    <dbReference type="NCBI Taxonomy" id="2660724"/>
    <lineage>
        <taxon>Viruses</taxon>
        <taxon>Duplodnaviria</taxon>
        <taxon>Heunggongvirae</taxon>
        <taxon>Uroviricota</taxon>
        <taxon>Caudoviricetes</taxon>
    </lineage>
</organism>
<sequence>MNTKQFNMVADRVIRKECIRKGVYDVIFNGLSSYEAERKYHCVPNTVKRSLTAVQRYFDNCVAIASAE</sequence>
<proteinExistence type="predicted"/>
<name>A0A5Q2WES1_9CAUD</name>
<gene>
    <name evidence="1" type="ORF">RostovM3_00041</name>
</gene>
<reference evidence="1" key="1">
    <citation type="submission" date="2019-08" db="EMBL/GenBank/DDBJ databases">
        <authorList>
            <person name="Pogozhova M.P."/>
            <person name="Pisanov R.V."/>
            <person name="Gaevskaya N.E."/>
            <person name="Vodopyanov A.S."/>
        </authorList>
    </citation>
    <scope>NUCLEOTIDE SEQUENCE</scope>
</reference>
<dbReference type="EMBL" id="MN379460">
    <property type="protein sequence ID" value="QGH75015.1"/>
    <property type="molecule type" value="Genomic_DNA"/>
</dbReference>
<protein>
    <submittedName>
        <fullName evidence="1">Uncharacterized protein</fullName>
    </submittedName>
</protein>
<accession>A0A5Q2WES1</accession>